<keyword evidence="3" id="KW-0808">Transferase</keyword>
<name>A0A7D9J5F3_PARCT</name>
<proteinExistence type="predicted"/>
<dbReference type="PROSITE" id="PS51855">
    <property type="entry name" value="MGS"/>
    <property type="match status" value="1"/>
</dbReference>
<keyword evidence="5" id="KW-0378">Hydrolase</keyword>
<dbReference type="EMBL" id="CACRXK020011896">
    <property type="protein sequence ID" value="CAB4022277.1"/>
    <property type="molecule type" value="Genomic_DNA"/>
</dbReference>
<dbReference type="InterPro" id="IPR011607">
    <property type="entry name" value="MGS-like_dom"/>
</dbReference>
<organism evidence="11 12">
    <name type="scientific">Paramuricea clavata</name>
    <name type="common">Red gorgonian</name>
    <name type="synonym">Violescent sea-whip</name>
    <dbReference type="NCBI Taxonomy" id="317549"/>
    <lineage>
        <taxon>Eukaryota</taxon>
        <taxon>Metazoa</taxon>
        <taxon>Cnidaria</taxon>
        <taxon>Anthozoa</taxon>
        <taxon>Octocorallia</taxon>
        <taxon>Malacalcyonacea</taxon>
        <taxon>Plexauridae</taxon>
        <taxon>Paramuricea</taxon>
    </lineage>
</organism>
<sequence length="157" mass="17004">MSNLNSNRNLAILSVSNKEGLVEFAKKLHNFGLELIASGGTAKAIRNADIPVKDVSEITGAPEMLGGRVKTLHPAVHAGILARLTKEDEEDMKKQNFQYISVVVNNLYPFEDTISKDGVSVSDAVEQIDIGGVTLLRAAAKNHARVTVVCDPCDYDR</sequence>
<protein>
    <recommendedName>
        <fullName evidence="2">Bifunctional purine biosynthesis protein ATIC</fullName>
    </recommendedName>
    <alternativeName>
        <fullName evidence="7">AICAR transformylase/inosine monophosphate cyclohydrolase</fullName>
    </alternativeName>
</protein>
<dbReference type="InterPro" id="IPR036914">
    <property type="entry name" value="MGS-like_dom_sf"/>
</dbReference>
<evidence type="ECO:0000256" key="2">
    <source>
        <dbReference type="ARBA" id="ARBA00017905"/>
    </source>
</evidence>
<keyword evidence="4" id="KW-0658">Purine biosynthesis</keyword>
<dbReference type="GO" id="GO:0006189">
    <property type="term" value="P:'de novo' IMP biosynthetic process"/>
    <property type="evidence" value="ECO:0007669"/>
    <property type="project" value="TreeGrafter"/>
</dbReference>
<evidence type="ECO:0000256" key="7">
    <source>
        <dbReference type="ARBA" id="ARBA00032307"/>
    </source>
</evidence>
<dbReference type="PANTHER" id="PTHR11692:SF0">
    <property type="entry name" value="BIFUNCTIONAL PURINE BIOSYNTHESIS PROTEIN ATIC"/>
    <property type="match status" value="1"/>
</dbReference>
<evidence type="ECO:0000256" key="5">
    <source>
        <dbReference type="ARBA" id="ARBA00022801"/>
    </source>
</evidence>
<dbReference type="SUPFAM" id="SSF52335">
    <property type="entry name" value="Methylglyoxal synthase-like"/>
    <property type="match status" value="1"/>
</dbReference>
<evidence type="ECO:0000256" key="10">
    <source>
        <dbReference type="ARBA" id="ARBA00048341"/>
    </source>
</evidence>
<keyword evidence="12" id="KW-1185">Reference proteome</keyword>
<evidence type="ECO:0000256" key="1">
    <source>
        <dbReference type="ARBA" id="ARBA00000945"/>
    </source>
</evidence>
<dbReference type="CDD" id="cd01421">
    <property type="entry name" value="IMPCH"/>
    <property type="match status" value="1"/>
</dbReference>
<dbReference type="SMART" id="SM00851">
    <property type="entry name" value="MGS"/>
    <property type="match status" value="1"/>
</dbReference>
<dbReference type="Proteomes" id="UP001152795">
    <property type="component" value="Unassembled WGS sequence"/>
</dbReference>
<accession>A0A7D9J5F3</accession>
<evidence type="ECO:0000313" key="12">
    <source>
        <dbReference type="Proteomes" id="UP001152795"/>
    </source>
</evidence>
<dbReference type="GO" id="GO:0003937">
    <property type="term" value="F:IMP cyclohydrolase activity"/>
    <property type="evidence" value="ECO:0007669"/>
    <property type="project" value="UniProtKB-EC"/>
</dbReference>
<dbReference type="GO" id="GO:0005829">
    <property type="term" value="C:cytosol"/>
    <property type="evidence" value="ECO:0007669"/>
    <property type="project" value="TreeGrafter"/>
</dbReference>
<evidence type="ECO:0000256" key="9">
    <source>
        <dbReference type="ARBA" id="ARBA00047515"/>
    </source>
</evidence>
<dbReference type="GO" id="GO:0004643">
    <property type="term" value="F:phosphoribosylaminoimidazolecarboxamide formyltransferase activity"/>
    <property type="evidence" value="ECO:0007669"/>
    <property type="project" value="UniProtKB-EC"/>
</dbReference>
<evidence type="ECO:0000256" key="6">
    <source>
        <dbReference type="ARBA" id="ARBA00023268"/>
    </source>
</evidence>
<evidence type="ECO:0000256" key="8">
    <source>
        <dbReference type="ARBA" id="ARBA00046691"/>
    </source>
</evidence>
<evidence type="ECO:0000256" key="4">
    <source>
        <dbReference type="ARBA" id="ARBA00022755"/>
    </source>
</evidence>
<dbReference type="AlphaFoldDB" id="A0A7D9J5F3"/>
<comment type="catalytic activity">
    <reaction evidence="1">
        <text>10-formyldihydrofolate + 5-amino-1-(5-phospho-beta-D-ribosyl)imidazole-4-carboxamide = 5-formamido-1-(5-phospho-D-ribosyl)imidazole-4-carboxamide + 7,8-dihydrofolate</text>
        <dbReference type="Rhea" id="RHEA:59144"/>
        <dbReference type="ChEBI" id="CHEBI:57451"/>
        <dbReference type="ChEBI" id="CHEBI:57452"/>
        <dbReference type="ChEBI" id="CHEBI:58467"/>
        <dbReference type="ChEBI" id="CHEBI:58475"/>
    </reaction>
    <physiologicalReaction direction="left-to-right" evidence="1">
        <dbReference type="Rhea" id="RHEA:59145"/>
    </physiologicalReaction>
</comment>
<dbReference type="Gene3D" id="3.40.50.1380">
    <property type="entry name" value="Methylglyoxal synthase-like domain"/>
    <property type="match status" value="1"/>
</dbReference>
<gene>
    <name evidence="11" type="ORF">PACLA_8A054946</name>
</gene>
<comment type="catalytic activity">
    <reaction evidence="10">
        <text>IMP + H2O = 5-formamido-1-(5-phospho-D-ribosyl)imidazole-4-carboxamide</text>
        <dbReference type="Rhea" id="RHEA:18445"/>
        <dbReference type="ChEBI" id="CHEBI:15377"/>
        <dbReference type="ChEBI" id="CHEBI:58053"/>
        <dbReference type="ChEBI" id="CHEBI:58467"/>
        <dbReference type="EC" id="3.5.4.10"/>
    </reaction>
    <physiologicalReaction direction="right-to-left" evidence="10">
        <dbReference type="Rhea" id="RHEA:18447"/>
    </physiologicalReaction>
</comment>
<comment type="caution">
    <text evidence="11">The sequence shown here is derived from an EMBL/GenBank/DDBJ whole genome shotgun (WGS) entry which is preliminary data.</text>
</comment>
<dbReference type="PANTHER" id="PTHR11692">
    <property type="entry name" value="BIFUNCTIONAL PURINE BIOSYNTHESIS PROTEIN PURH"/>
    <property type="match status" value="1"/>
</dbReference>
<dbReference type="FunFam" id="3.40.50.1380:FF:000001">
    <property type="entry name" value="Bifunctional purine biosynthesis protein PurH"/>
    <property type="match status" value="1"/>
</dbReference>
<keyword evidence="6" id="KW-0511">Multifunctional enzyme</keyword>
<evidence type="ECO:0000256" key="3">
    <source>
        <dbReference type="ARBA" id="ARBA00022679"/>
    </source>
</evidence>
<dbReference type="OrthoDB" id="6017153at2759"/>
<comment type="subunit">
    <text evidence="8">Homodimer. Associates with internalized INSR complexes on Golgi/endosomal membranes. Interacts with INSR; ATIC together with PRKAA2/AMPK2 and HACD3/PTPLAD1 is proposed to be part of a signaling network regulating INSR autophosphorylation and endocytosis.</text>
</comment>
<evidence type="ECO:0000313" key="11">
    <source>
        <dbReference type="EMBL" id="CAB4022277.1"/>
    </source>
</evidence>
<dbReference type="InterPro" id="IPR002695">
    <property type="entry name" value="PurH-like"/>
</dbReference>
<comment type="catalytic activity">
    <reaction evidence="9">
        <text>(6R)-10-formyltetrahydrofolate + 5-amino-1-(5-phospho-beta-D-ribosyl)imidazole-4-carboxamide = 5-formamido-1-(5-phospho-D-ribosyl)imidazole-4-carboxamide + (6S)-5,6,7,8-tetrahydrofolate</text>
        <dbReference type="Rhea" id="RHEA:22192"/>
        <dbReference type="ChEBI" id="CHEBI:57453"/>
        <dbReference type="ChEBI" id="CHEBI:58467"/>
        <dbReference type="ChEBI" id="CHEBI:58475"/>
        <dbReference type="ChEBI" id="CHEBI:195366"/>
        <dbReference type="EC" id="2.1.2.3"/>
    </reaction>
    <physiologicalReaction direction="left-to-right" evidence="9">
        <dbReference type="Rhea" id="RHEA:22193"/>
    </physiologicalReaction>
</comment>
<dbReference type="Pfam" id="PF02142">
    <property type="entry name" value="MGS"/>
    <property type="match status" value="1"/>
</dbReference>
<reference evidence="11" key="1">
    <citation type="submission" date="2020-04" db="EMBL/GenBank/DDBJ databases">
        <authorList>
            <person name="Alioto T."/>
            <person name="Alioto T."/>
            <person name="Gomez Garrido J."/>
        </authorList>
    </citation>
    <scope>NUCLEOTIDE SEQUENCE</scope>
    <source>
        <strain evidence="11">A484AB</strain>
    </source>
</reference>